<dbReference type="SMART" id="SM00347">
    <property type="entry name" value="HTH_MARR"/>
    <property type="match status" value="1"/>
</dbReference>
<dbReference type="PANTHER" id="PTHR33164:SF43">
    <property type="entry name" value="HTH-TYPE TRANSCRIPTIONAL REPRESSOR YETL"/>
    <property type="match status" value="1"/>
</dbReference>
<evidence type="ECO:0000313" key="2">
    <source>
        <dbReference type="EMBL" id="PJF47328.1"/>
    </source>
</evidence>
<gene>
    <name evidence="2" type="ORF">CUN48_09175</name>
</gene>
<dbReference type="GO" id="GO:0003700">
    <property type="term" value="F:DNA-binding transcription factor activity"/>
    <property type="evidence" value="ECO:0007669"/>
    <property type="project" value="InterPro"/>
</dbReference>
<dbReference type="InterPro" id="IPR000835">
    <property type="entry name" value="HTH_MarR-typ"/>
</dbReference>
<name>A0A2M8QC05_9CHLR</name>
<sequence length="177" mass="19890">MTTAAVRSRKRPSRTTPDLAIEIRILISIIAKFNLRAMEQRLNEALPGMSVLQYGLLRRLADEPCTLSELSNHMLLTPSTLVPAVDKLEREGYLVRGKDPNDRRRAPLIVTEAGRRALQAIPPIHDDDAFIRSVEVLGTERAKRLRALLHQLLMAMTDDPALVEALLANRPERKCRG</sequence>
<protein>
    <recommendedName>
        <fullName evidence="1">HTH marR-type domain-containing protein</fullName>
    </recommendedName>
</protein>
<dbReference type="EMBL" id="PGTN01000054">
    <property type="protein sequence ID" value="PJF47328.1"/>
    <property type="molecule type" value="Genomic_DNA"/>
</dbReference>
<dbReference type="GO" id="GO:0006950">
    <property type="term" value="P:response to stress"/>
    <property type="evidence" value="ECO:0007669"/>
    <property type="project" value="TreeGrafter"/>
</dbReference>
<accession>A0A2M8QC05</accession>
<evidence type="ECO:0000313" key="3">
    <source>
        <dbReference type="Proteomes" id="UP000230790"/>
    </source>
</evidence>
<dbReference type="Gene3D" id="1.10.10.10">
    <property type="entry name" value="Winged helix-like DNA-binding domain superfamily/Winged helix DNA-binding domain"/>
    <property type="match status" value="1"/>
</dbReference>
<proteinExistence type="predicted"/>
<organism evidence="2 3">
    <name type="scientific">Candidatus Thermofonsia Clade 3 bacterium</name>
    <dbReference type="NCBI Taxonomy" id="2364212"/>
    <lineage>
        <taxon>Bacteria</taxon>
        <taxon>Bacillati</taxon>
        <taxon>Chloroflexota</taxon>
        <taxon>Candidatus Thermofontia</taxon>
        <taxon>Candidatus Thermofonsia Clade 3</taxon>
    </lineage>
</organism>
<dbReference type="InterPro" id="IPR036388">
    <property type="entry name" value="WH-like_DNA-bd_sf"/>
</dbReference>
<evidence type="ECO:0000259" key="1">
    <source>
        <dbReference type="PROSITE" id="PS50995"/>
    </source>
</evidence>
<feature type="domain" description="HTH marR-type" evidence="1">
    <location>
        <begin position="16"/>
        <end position="154"/>
    </location>
</feature>
<dbReference type="Proteomes" id="UP000230790">
    <property type="component" value="Unassembled WGS sequence"/>
</dbReference>
<dbReference type="InterPro" id="IPR039422">
    <property type="entry name" value="MarR/SlyA-like"/>
</dbReference>
<comment type="caution">
    <text evidence="2">The sequence shown here is derived from an EMBL/GenBank/DDBJ whole genome shotgun (WGS) entry which is preliminary data.</text>
</comment>
<dbReference type="Pfam" id="PF12802">
    <property type="entry name" value="MarR_2"/>
    <property type="match status" value="1"/>
</dbReference>
<dbReference type="PROSITE" id="PS50995">
    <property type="entry name" value="HTH_MARR_2"/>
    <property type="match status" value="1"/>
</dbReference>
<dbReference type="InterPro" id="IPR036390">
    <property type="entry name" value="WH_DNA-bd_sf"/>
</dbReference>
<dbReference type="AlphaFoldDB" id="A0A2M8QC05"/>
<dbReference type="SUPFAM" id="SSF46785">
    <property type="entry name" value="Winged helix' DNA-binding domain"/>
    <property type="match status" value="1"/>
</dbReference>
<reference evidence="2 3" key="1">
    <citation type="submission" date="2017-11" db="EMBL/GenBank/DDBJ databases">
        <title>Evolution of Phototrophy in the Chloroflexi Phylum Driven by Horizontal Gene Transfer.</title>
        <authorList>
            <person name="Ward L.M."/>
            <person name="Hemp J."/>
            <person name="Shih P.M."/>
            <person name="Mcglynn S.E."/>
            <person name="Fischer W."/>
        </authorList>
    </citation>
    <scope>NUCLEOTIDE SEQUENCE [LARGE SCALE GENOMIC DNA]</scope>
    <source>
        <strain evidence="2">JP3_7</strain>
    </source>
</reference>
<dbReference type="PANTHER" id="PTHR33164">
    <property type="entry name" value="TRANSCRIPTIONAL REGULATOR, MARR FAMILY"/>
    <property type="match status" value="1"/>
</dbReference>